<accession>A0A1X7KLF1</accession>
<dbReference type="Pfam" id="PF04607">
    <property type="entry name" value="RelA_SpoT"/>
    <property type="match status" value="1"/>
</dbReference>
<dbReference type="EMBL" id="FXBB01000031">
    <property type="protein sequence ID" value="SMG42297.1"/>
    <property type="molecule type" value="Genomic_DNA"/>
</dbReference>
<feature type="domain" description="RelA/SpoT" evidence="1">
    <location>
        <begin position="47"/>
        <end position="180"/>
    </location>
</feature>
<evidence type="ECO:0000259" key="1">
    <source>
        <dbReference type="SMART" id="SM00954"/>
    </source>
</evidence>
<dbReference type="InterPro" id="IPR007685">
    <property type="entry name" value="RelA_SpoT"/>
</dbReference>
<proteinExistence type="predicted"/>
<dbReference type="STRING" id="561720.SAMN06275492_1315"/>
<name>A0A1X7KLF1_9BACT</name>
<dbReference type="OrthoDB" id="9801824at2"/>
<dbReference type="InterPro" id="IPR043519">
    <property type="entry name" value="NT_sf"/>
</dbReference>
<dbReference type="PANTHER" id="PTHR41773">
    <property type="entry name" value="GTP PYROPHOSPHATASE-RELATED"/>
    <property type="match status" value="1"/>
</dbReference>
<dbReference type="Gene3D" id="3.30.460.10">
    <property type="entry name" value="Beta Polymerase, domain 2"/>
    <property type="match status" value="1"/>
</dbReference>
<protein>
    <recommendedName>
        <fullName evidence="1">RelA/SpoT domain-containing protein</fullName>
    </recommendedName>
</protein>
<gene>
    <name evidence="2" type="ORF">SAMN06275492_1315</name>
</gene>
<dbReference type="RefSeq" id="WP_085545261.1">
    <property type="nucleotide sequence ID" value="NZ_FXBB01000031.1"/>
</dbReference>
<dbReference type="PANTHER" id="PTHR41773:SF1">
    <property type="entry name" value="RELA_SPOT DOMAIN-CONTAINING PROTEIN"/>
    <property type="match status" value="1"/>
</dbReference>
<evidence type="ECO:0000313" key="3">
    <source>
        <dbReference type="Proteomes" id="UP000193355"/>
    </source>
</evidence>
<organism evidence="2 3">
    <name type="scientific">Dethiosulfovibrio salsuginis</name>
    <dbReference type="NCBI Taxonomy" id="561720"/>
    <lineage>
        <taxon>Bacteria</taxon>
        <taxon>Thermotogati</taxon>
        <taxon>Synergistota</taxon>
        <taxon>Synergistia</taxon>
        <taxon>Synergistales</taxon>
        <taxon>Dethiosulfovibrionaceae</taxon>
        <taxon>Dethiosulfovibrio</taxon>
    </lineage>
</organism>
<dbReference type="SUPFAM" id="SSF81301">
    <property type="entry name" value="Nucleotidyltransferase"/>
    <property type="match status" value="1"/>
</dbReference>
<dbReference type="SMART" id="SM00954">
    <property type="entry name" value="RelA_SpoT"/>
    <property type="match status" value="1"/>
</dbReference>
<keyword evidence="3" id="KW-1185">Reference proteome</keyword>
<dbReference type="CDD" id="cd05399">
    <property type="entry name" value="NT_Rel-Spo_like"/>
    <property type="match status" value="1"/>
</dbReference>
<dbReference type="AlphaFoldDB" id="A0A1X7KLF1"/>
<dbReference type="GO" id="GO:0015969">
    <property type="term" value="P:guanosine tetraphosphate metabolic process"/>
    <property type="evidence" value="ECO:0007669"/>
    <property type="project" value="InterPro"/>
</dbReference>
<sequence length="364" mass="42136">MQTRKIEEWGIEYIKRYSLYQEYCRRMKHLLQDLISRESVQVYALEGWAKTPDEFFNELSNKKGVLPADPFRDVPDLATVRILLYFPSDVMTVERVIQEEFLVDLPRSTTSKDLEDPDIFGYKSIIYDVSLKSDRGRLREWEKYRDLKLHVQVRTMLQEAWAAVSPEISGTTDVVTKGKLKRKLSRVSALLEEADEDFHYLREAAKKFSIPVTPEKNMPIIEPMAPVKDLKLTKDSLRQLFESNGEEIYSFWARTASEVGFPRFAPEREYVEDSLDYLYRILDAAEISSVEGLKSFLEEMSSDNRGEEQLQTVFSAFEDDISSWKVDGYSAVFLLVLNMKWDVLQNKDLLGLGIKAGSDRIKGS</sequence>
<reference evidence="3" key="1">
    <citation type="submission" date="2017-04" db="EMBL/GenBank/DDBJ databases">
        <authorList>
            <person name="Varghese N."/>
            <person name="Submissions S."/>
        </authorList>
    </citation>
    <scope>NUCLEOTIDE SEQUENCE [LARGE SCALE GENOMIC DNA]</scope>
    <source>
        <strain evidence="3">USBA 82</strain>
    </source>
</reference>
<dbReference type="Proteomes" id="UP000193355">
    <property type="component" value="Unassembled WGS sequence"/>
</dbReference>
<evidence type="ECO:0000313" key="2">
    <source>
        <dbReference type="EMBL" id="SMG42297.1"/>
    </source>
</evidence>